<accession>Q39VT5</accession>
<name>Q39VT5_GEOMG</name>
<evidence type="ECO:0000313" key="8">
    <source>
        <dbReference type="Proteomes" id="UP000007073"/>
    </source>
</evidence>
<dbReference type="InterPro" id="IPR000537">
    <property type="entry name" value="UbiA_prenyltransferase"/>
</dbReference>
<dbReference type="Proteomes" id="UP000007073">
    <property type="component" value="Chromosome"/>
</dbReference>
<keyword evidence="5 6" id="KW-0472">Membrane</keyword>
<evidence type="ECO:0000256" key="6">
    <source>
        <dbReference type="SAM" id="Phobius"/>
    </source>
</evidence>
<dbReference type="GO" id="GO:0016765">
    <property type="term" value="F:transferase activity, transferring alkyl or aryl (other than methyl) groups"/>
    <property type="evidence" value="ECO:0007669"/>
    <property type="project" value="InterPro"/>
</dbReference>
<dbReference type="PANTHER" id="PTHR42723">
    <property type="entry name" value="CHLOROPHYLL SYNTHASE"/>
    <property type="match status" value="1"/>
</dbReference>
<dbReference type="EMBL" id="CP000148">
    <property type="protein sequence ID" value="ABB31639.1"/>
    <property type="molecule type" value="Genomic_DNA"/>
</dbReference>
<feature type="transmembrane region" description="Helical" evidence="6">
    <location>
        <begin position="81"/>
        <end position="104"/>
    </location>
</feature>
<keyword evidence="8" id="KW-1185">Reference proteome</keyword>
<evidence type="ECO:0000313" key="7">
    <source>
        <dbReference type="EMBL" id="ABB31639.1"/>
    </source>
</evidence>
<protein>
    <submittedName>
        <fullName evidence="7">Phosphoglycosyl-diphosphate--polyprenyl-phosphate phosphoglycosyltransferase, putative</fullName>
    </submittedName>
</protein>
<dbReference type="Pfam" id="PF01040">
    <property type="entry name" value="UbiA"/>
    <property type="match status" value="1"/>
</dbReference>
<keyword evidence="3 6" id="KW-0812">Transmembrane</keyword>
<dbReference type="STRING" id="269799.Gmet_1405"/>
<dbReference type="HOGENOM" id="CLU_029423_0_1_7"/>
<dbReference type="GO" id="GO:0016020">
    <property type="term" value="C:membrane"/>
    <property type="evidence" value="ECO:0007669"/>
    <property type="project" value="UniProtKB-SubCell"/>
</dbReference>
<evidence type="ECO:0000256" key="5">
    <source>
        <dbReference type="ARBA" id="ARBA00023136"/>
    </source>
</evidence>
<dbReference type="InterPro" id="IPR050475">
    <property type="entry name" value="Prenyltransferase_related"/>
</dbReference>
<dbReference type="InterPro" id="IPR044878">
    <property type="entry name" value="UbiA_sf"/>
</dbReference>
<feature type="transmembrane region" description="Helical" evidence="6">
    <location>
        <begin position="262"/>
        <end position="284"/>
    </location>
</feature>
<dbReference type="AlphaFoldDB" id="Q39VT5"/>
<evidence type="ECO:0000256" key="4">
    <source>
        <dbReference type="ARBA" id="ARBA00022989"/>
    </source>
</evidence>
<dbReference type="PANTHER" id="PTHR42723:SF1">
    <property type="entry name" value="CHLOROPHYLL SYNTHASE, CHLOROPLASTIC"/>
    <property type="match status" value="1"/>
</dbReference>
<dbReference type="NCBIfam" id="NF008978">
    <property type="entry name" value="PRK12324.1-4"/>
    <property type="match status" value="1"/>
</dbReference>
<dbReference type="KEGG" id="gme:Gmet_1405"/>
<feature type="transmembrane region" description="Helical" evidence="6">
    <location>
        <begin position="110"/>
        <end position="130"/>
    </location>
</feature>
<keyword evidence="4 6" id="KW-1133">Transmembrane helix</keyword>
<feature type="transmembrane region" description="Helical" evidence="6">
    <location>
        <begin position="44"/>
        <end position="61"/>
    </location>
</feature>
<evidence type="ECO:0000256" key="3">
    <source>
        <dbReference type="ARBA" id="ARBA00022692"/>
    </source>
</evidence>
<feature type="transmembrane region" description="Helical" evidence="6">
    <location>
        <begin position="164"/>
        <end position="183"/>
    </location>
</feature>
<feature type="transmembrane region" description="Helical" evidence="6">
    <location>
        <begin position="137"/>
        <end position="158"/>
    </location>
</feature>
<gene>
    <name evidence="7" type="ordered locus">Gmet_1405</name>
</gene>
<dbReference type="CDD" id="cd13963">
    <property type="entry name" value="PT_UbiA_2"/>
    <property type="match status" value="1"/>
</dbReference>
<feature type="transmembrane region" description="Helical" evidence="6">
    <location>
        <begin position="20"/>
        <end position="38"/>
    </location>
</feature>
<sequence>MIRRADLLAFLQLARPHQWLKNIILFFPPFLGGVLLLPGEWQKGVAPFVAFSLTSSATYVFNDLRDRDNDRVHPRKKHRPLAAGLISIPAAICFALVMLIGSFAIGYTVSFVFCGWLLAYLGVSFAYSLVLKDQPVFDIFCIASGFVFRVFAGGAAFGVKVSDWLFLSVLLLAVFLSCGKRLSEKKLLGSASCDHRKVLETYPAGALEGFMYISGAAVLVTYTLYAITQHRLIYTVPLCCFGLFRYLLIVERGQSGDPTDMLMKDPVLFLTGLTWTLFVGWGIYGF</sequence>
<organism evidence="7 8">
    <name type="scientific">Geobacter metallireducens (strain ATCC 53774 / DSM 7210 / GS-15)</name>
    <dbReference type="NCBI Taxonomy" id="269799"/>
    <lineage>
        <taxon>Bacteria</taxon>
        <taxon>Pseudomonadati</taxon>
        <taxon>Thermodesulfobacteriota</taxon>
        <taxon>Desulfuromonadia</taxon>
        <taxon>Geobacterales</taxon>
        <taxon>Geobacteraceae</taxon>
        <taxon>Geobacter</taxon>
    </lineage>
</organism>
<comment type="subcellular location">
    <subcellularLocation>
        <location evidence="1">Membrane</location>
        <topology evidence="1">Multi-pass membrane protein</topology>
    </subcellularLocation>
</comment>
<keyword evidence="2" id="KW-1003">Cell membrane</keyword>
<feature type="transmembrane region" description="Helical" evidence="6">
    <location>
        <begin position="231"/>
        <end position="250"/>
    </location>
</feature>
<evidence type="ECO:0000256" key="2">
    <source>
        <dbReference type="ARBA" id="ARBA00022475"/>
    </source>
</evidence>
<keyword evidence="7" id="KW-0808">Transferase</keyword>
<feature type="transmembrane region" description="Helical" evidence="6">
    <location>
        <begin position="204"/>
        <end position="225"/>
    </location>
</feature>
<evidence type="ECO:0000256" key="1">
    <source>
        <dbReference type="ARBA" id="ARBA00004141"/>
    </source>
</evidence>
<reference evidence="7 8" key="1">
    <citation type="submission" date="2005-10" db="EMBL/GenBank/DDBJ databases">
        <title>Complete sequence of Geobacter metallireducens GS-15.</title>
        <authorList>
            <consortium name="US DOE Joint Genome Institute"/>
            <person name="Copeland A."/>
            <person name="Lucas S."/>
            <person name="Lapidus A."/>
            <person name="Barry K."/>
            <person name="Detter J.C."/>
            <person name="Glavina T."/>
            <person name="Hammon N."/>
            <person name="Israni S."/>
            <person name="Pitluck S."/>
            <person name="Di Bartolo G."/>
            <person name="Chain P."/>
            <person name="Schmutz J."/>
            <person name="Larimer F."/>
            <person name="Land M."/>
            <person name="Kyrpides N."/>
            <person name="Ivanova N."/>
            <person name="Richardson P."/>
        </authorList>
    </citation>
    <scope>NUCLEOTIDE SEQUENCE [LARGE SCALE GENOMIC DNA]</scope>
    <source>
        <strain evidence="8">ATCC 53774 / DSM 7210 / GS-15</strain>
    </source>
</reference>
<reference evidence="7 8" key="2">
    <citation type="journal article" date="2009" name="BMC Microbiol.">
        <title>The genome sequence of Geobacter metallireducens: features of metabolism, physiology and regulation common and dissimilar to Geobacter sulfurreducens.</title>
        <authorList>
            <person name="Aklujkar M."/>
            <person name="Krushkal J."/>
            <person name="DiBartolo G."/>
            <person name="Lapidus A."/>
            <person name="Land M.L."/>
            <person name="Lovley D.R."/>
        </authorList>
    </citation>
    <scope>NUCLEOTIDE SEQUENCE [LARGE SCALE GENOMIC DNA]</scope>
    <source>
        <strain evidence="8">ATCC 53774 / DSM 7210 / GS-15</strain>
    </source>
</reference>
<dbReference type="eggNOG" id="COG0382">
    <property type="taxonomic scope" value="Bacteria"/>
</dbReference>
<dbReference type="Gene3D" id="1.10.357.140">
    <property type="entry name" value="UbiA prenyltransferase"/>
    <property type="match status" value="1"/>
</dbReference>
<proteinExistence type="predicted"/>